<dbReference type="PANTHER" id="PTHR45789">
    <property type="entry name" value="FI18025P1"/>
    <property type="match status" value="1"/>
</dbReference>
<keyword evidence="1 3" id="KW-0238">DNA-binding</keyword>
<feature type="compositionally biased region" description="Basic residues" evidence="4">
    <location>
        <begin position="260"/>
        <end position="279"/>
    </location>
</feature>
<dbReference type="STRING" id="269621.A0A238F9K9"/>
<dbReference type="PANTHER" id="PTHR45789:SF2">
    <property type="entry name" value="FI18025P1"/>
    <property type="match status" value="1"/>
</dbReference>
<dbReference type="GO" id="GO:0000981">
    <property type="term" value="F:DNA-binding transcription factor activity, RNA polymerase II-specific"/>
    <property type="evidence" value="ECO:0007669"/>
    <property type="project" value="TreeGrafter"/>
</dbReference>
<sequence length="931" mass="102261">MTPTKPRVDIPEYAIRTGDIDIDVSSAHPSESDAHTPTTNASSINELHSVFGTPTSQHSDAHVELAKTDQGLMAPKPKVSHARKTAPGHIKRPPNAFILFRSHCCSPPAPGEEDYDAPGTPTAQQLSVLGINDHRHISRIVSHLWKSLPRSHKKYWEVKAEQKKSQHAAAHPDYRYKPVYRIPGQVRKRRMAVDEADVEAEKRACEQVASDLLVSSGAHLLIEKEEEEEKKRIAQSLQAGGDSSEDLKTSGAEETQAGPTRRRRAAKPRSRPNARRAKKSTADDIPLSEAHRQKWTFDTVMSAVNKGMVPPPPPARSPPKKPRNGPTGGSLPPTELDLPPTALHASDFQIDNYLQQEYSVQFLEEPRTFLQEPRNAPQRNTAYSAAKATGRSTEPTEFEYFEGLNCFVAPPHSNQPVQSHQQQQQQEKEEQQQQPKEPPPQQQVHQRHVQQQQATSAHAATGHHLGNAPLTLEPFPPRRRVDRGFLQLSSFSFPQFSLSPGGFSRPLPSPPILSPRSMQHFSHTFSSPSPSTRLETSSTRTELQVMMSPTSAAFSGNCNPAAFAAACGDSELHLPLAGMRRRGTLGKTTQGGDVMLISPVLGQFGEARKFSLGRWELTRPTHSPLATEGLTAYDLPPEVAEMFASSLPMDGLGAELDAIGCDQEERQTDQASSPSASDHSDYRPSSSSSELSNGSDCEQFSSRFENPKDGPWNPWKQQSHAGDFGYHVEGQPFFVSPPSGLVAPQDAPTMESRQTSSGEVTSHWHAYQAPQGFCQGPALGSPSFGGSFQPGAYFQTLDTPVTTQSTHSKHDETPSQFNCDPTFPARARSHLLPYRERGSDATIRGRFDSLAAAEARRIALEVLQRQLQQPELQLQDTSSLDSAADSDDDFHGEYLHLTPGQARDAVLIDCLLRNGYGVSFDRLPEPPAMTS</sequence>
<accession>A0A238F9K9</accession>
<keyword evidence="2 3" id="KW-0539">Nucleus</keyword>
<protein>
    <submittedName>
        <fullName evidence="6">BQ2448_922 protein</fullName>
    </submittedName>
</protein>
<dbReference type="AlphaFoldDB" id="A0A238F9K9"/>
<keyword evidence="7" id="KW-1185">Reference proteome</keyword>
<feature type="region of interest" description="Disordered" evidence="4">
    <location>
        <begin position="304"/>
        <end position="344"/>
    </location>
</feature>
<evidence type="ECO:0000313" key="6">
    <source>
        <dbReference type="EMBL" id="SCV68801.1"/>
    </source>
</evidence>
<organism evidence="6 7">
    <name type="scientific">Microbotryum intermedium</name>
    <dbReference type="NCBI Taxonomy" id="269621"/>
    <lineage>
        <taxon>Eukaryota</taxon>
        <taxon>Fungi</taxon>
        <taxon>Dikarya</taxon>
        <taxon>Basidiomycota</taxon>
        <taxon>Pucciniomycotina</taxon>
        <taxon>Microbotryomycetes</taxon>
        <taxon>Microbotryales</taxon>
        <taxon>Microbotryaceae</taxon>
        <taxon>Microbotryum</taxon>
    </lineage>
</organism>
<feature type="compositionally biased region" description="Low complexity" evidence="4">
    <location>
        <begin position="514"/>
        <end position="534"/>
    </location>
</feature>
<dbReference type="OrthoDB" id="2536474at2759"/>
<reference evidence="7" key="1">
    <citation type="submission" date="2016-09" db="EMBL/GenBank/DDBJ databases">
        <authorList>
            <person name="Jeantristanb JTB J.-T."/>
            <person name="Ricardo R."/>
        </authorList>
    </citation>
    <scope>NUCLEOTIDE SEQUENCE [LARGE SCALE GENOMIC DNA]</scope>
</reference>
<proteinExistence type="predicted"/>
<feature type="region of interest" description="Disordered" evidence="4">
    <location>
        <begin position="664"/>
        <end position="761"/>
    </location>
</feature>
<evidence type="ECO:0000259" key="5">
    <source>
        <dbReference type="PROSITE" id="PS50118"/>
    </source>
</evidence>
<feature type="DNA-binding region" description="HMG box" evidence="3">
    <location>
        <begin position="90"/>
        <end position="175"/>
    </location>
</feature>
<feature type="compositionally biased region" description="Low complexity" evidence="4">
    <location>
        <begin position="410"/>
        <end position="425"/>
    </location>
</feature>
<dbReference type="Proteomes" id="UP000198372">
    <property type="component" value="Unassembled WGS sequence"/>
</dbReference>
<evidence type="ECO:0000313" key="7">
    <source>
        <dbReference type="Proteomes" id="UP000198372"/>
    </source>
</evidence>
<feature type="region of interest" description="Disordered" evidence="4">
    <location>
        <begin position="19"/>
        <end position="42"/>
    </location>
</feature>
<evidence type="ECO:0000256" key="3">
    <source>
        <dbReference type="PROSITE-ProRule" id="PRU00267"/>
    </source>
</evidence>
<dbReference type="InterPro" id="IPR009071">
    <property type="entry name" value="HMG_box_dom"/>
</dbReference>
<dbReference type="Pfam" id="PF00505">
    <property type="entry name" value="HMG_box"/>
    <property type="match status" value="1"/>
</dbReference>
<feature type="region of interest" description="Disordered" evidence="4">
    <location>
        <begin position="231"/>
        <end position="290"/>
    </location>
</feature>
<dbReference type="PROSITE" id="PS50118">
    <property type="entry name" value="HMG_BOX_2"/>
    <property type="match status" value="1"/>
</dbReference>
<dbReference type="GO" id="GO:0005634">
    <property type="term" value="C:nucleus"/>
    <property type="evidence" value="ECO:0007669"/>
    <property type="project" value="UniProtKB-UniRule"/>
</dbReference>
<feature type="domain" description="HMG box" evidence="5">
    <location>
        <begin position="90"/>
        <end position="175"/>
    </location>
</feature>
<feature type="region of interest" description="Disordered" evidence="4">
    <location>
        <begin position="369"/>
        <end position="394"/>
    </location>
</feature>
<feature type="region of interest" description="Disordered" evidence="4">
    <location>
        <begin position="407"/>
        <end position="459"/>
    </location>
</feature>
<evidence type="ECO:0000256" key="4">
    <source>
        <dbReference type="SAM" id="MobiDB-lite"/>
    </source>
</evidence>
<dbReference type="EMBL" id="FMSP01000003">
    <property type="protein sequence ID" value="SCV68801.1"/>
    <property type="molecule type" value="Genomic_DNA"/>
</dbReference>
<feature type="compositionally biased region" description="Polar residues" evidence="4">
    <location>
        <begin position="751"/>
        <end position="760"/>
    </location>
</feature>
<dbReference type="Gene3D" id="1.10.30.10">
    <property type="entry name" value="High mobility group box domain"/>
    <property type="match status" value="1"/>
</dbReference>
<gene>
    <name evidence="6" type="ORF">BQ2448_922</name>
</gene>
<evidence type="ECO:0000256" key="2">
    <source>
        <dbReference type="ARBA" id="ARBA00023242"/>
    </source>
</evidence>
<dbReference type="SMART" id="SM00398">
    <property type="entry name" value="HMG"/>
    <property type="match status" value="1"/>
</dbReference>
<feature type="compositionally biased region" description="Low complexity" evidence="4">
    <location>
        <begin position="683"/>
        <end position="696"/>
    </location>
</feature>
<dbReference type="CDD" id="cd01389">
    <property type="entry name" value="HMG-box_ROX1-like"/>
    <property type="match status" value="1"/>
</dbReference>
<feature type="compositionally biased region" description="Low complexity" evidence="4">
    <location>
        <begin position="449"/>
        <end position="459"/>
    </location>
</feature>
<feature type="region of interest" description="Disordered" evidence="4">
    <location>
        <begin position="499"/>
        <end position="534"/>
    </location>
</feature>
<dbReference type="InterPro" id="IPR051356">
    <property type="entry name" value="SOX/SOX-like_TF"/>
</dbReference>
<evidence type="ECO:0000256" key="1">
    <source>
        <dbReference type="ARBA" id="ARBA00023125"/>
    </source>
</evidence>
<dbReference type="GO" id="GO:0000978">
    <property type="term" value="F:RNA polymerase II cis-regulatory region sequence-specific DNA binding"/>
    <property type="evidence" value="ECO:0007669"/>
    <property type="project" value="TreeGrafter"/>
</dbReference>
<dbReference type="SUPFAM" id="SSF47095">
    <property type="entry name" value="HMG-box"/>
    <property type="match status" value="1"/>
</dbReference>
<dbReference type="InterPro" id="IPR036910">
    <property type="entry name" value="HMG_box_dom_sf"/>
</dbReference>
<name>A0A238F9K9_9BASI</name>